<sequence>LREKARVEVFKCFLKGKYNRKVLIVQPSFNLVTEGTDITKEKLISPFLQQELRNFECYIVADKVYRFGKLKNLR</sequence>
<accession>X1UKE3</accession>
<comment type="caution">
    <text evidence="1">The sequence shown here is derived from an EMBL/GenBank/DDBJ whole genome shotgun (WGS) entry which is preliminary data.</text>
</comment>
<feature type="non-terminal residue" evidence="1">
    <location>
        <position position="1"/>
    </location>
</feature>
<dbReference type="AlphaFoldDB" id="X1UKE3"/>
<gene>
    <name evidence="1" type="ORF">S12H4_62338</name>
</gene>
<protein>
    <submittedName>
        <fullName evidence="1">Uncharacterized protein</fullName>
    </submittedName>
</protein>
<evidence type="ECO:0000313" key="1">
    <source>
        <dbReference type="EMBL" id="GAJ17959.1"/>
    </source>
</evidence>
<organism evidence="1">
    <name type="scientific">marine sediment metagenome</name>
    <dbReference type="NCBI Taxonomy" id="412755"/>
    <lineage>
        <taxon>unclassified sequences</taxon>
        <taxon>metagenomes</taxon>
        <taxon>ecological metagenomes</taxon>
    </lineage>
</organism>
<dbReference type="EMBL" id="BARW01041772">
    <property type="protein sequence ID" value="GAJ17959.1"/>
    <property type="molecule type" value="Genomic_DNA"/>
</dbReference>
<proteinExistence type="predicted"/>
<name>X1UKE3_9ZZZZ</name>
<reference evidence="1" key="1">
    <citation type="journal article" date="2014" name="Front. Microbiol.">
        <title>High frequency of phylogenetically diverse reductive dehalogenase-homologous genes in deep subseafloor sedimentary metagenomes.</title>
        <authorList>
            <person name="Kawai M."/>
            <person name="Futagami T."/>
            <person name="Toyoda A."/>
            <person name="Takaki Y."/>
            <person name="Nishi S."/>
            <person name="Hori S."/>
            <person name="Arai W."/>
            <person name="Tsubouchi T."/>
            <person name="Morono Y."/>
            <person name="Uchiyama I."/>
            <person name="Ito T."/>
            <person name="Fujiyama A."/>
            <person name="Inagaki F."/>
            <person name="Takami H."/>
        </authorList>
    </citation>
    <scope>NUCLEOTIDE SEQUENCE</scope>
    <source>
        <strain evidence="1">Expedition CK06-06</strain>
    </source>
</reference>